<protein>
    <submittedName>
        <fullName evidence="2">Uncharacterized protein</fullName>
    </submittedName>
</protein>
<dbReference type="Proteomes" id="UP000664779">
    <property type="component" value="Unassembled WGS sequence"/>
</dbReference>
<keyword evidence="3" id="KW-1185">Reference proteome</keyword>
<dbReference type="EMBL" id="JAFLNF010000004">
    <property type="protein sequence ID" value="MBO0345915.1"/>
    <property type="molecule type" value="Genomic_DNA"/>
</dbReference>
<feature type="region of interest" description="Disordered" evidence="1">
    <location>
        <begin position="20"/>
        <end position="40"/>
    </location>
</feature>
<organism evidence="2 3">
    <name type="scientific">Roseibium limicola</name>
    <dbReference type="NCBI Taxonomy" id="2816037"/>
    <lineage>
        <taxon>Bacteria</taxon>
        <taxon>Pseudomonadati</taxon>
        <taxon>Pseudomonadota</taxon>
        <taxon>Alphaproteobacteria</taxon>
        <taxon>Hyphomicrobiales</taxon>
        <taxon>Stappiaceae</taxon>
        <taxon>Roseibium</taxon>
    </lineage>
</organism>
<dbReference type="RefSeq" id="WP_206940900.1">
    <property type="nucleotide sequence ID" value="NZ_JAFLNF010000004.1"/>
</dbReference>
<comment type="caution">
    <text evidence="2">The sequence shown here is derived from an EMBL/GenBank/DDBJ whole genome shotgun (WGS) entry which is preliminary data.</text>
</comment>
<evidence type="ECO:0000313" key="2">
    <source>
        <dbReference type="EMBL" id="MBO0345915.1"/>
    </source>
</evidence>
<gene>
    <name evidence="2" type="ORF">J0X15_11845</name>
</gene>
<evidence type="ECO:0000256" key="1">
    <source>
        <dbReference type="SAM" id="MobiDB-lite"/>
    </source>
</evidence>
<dbReference type="AlphaFoldDB" id="A0A939EPG3"/>
<sequence length="298" mass="32184">MALSLLEIALVARLIVHGGGRNSPSSPDLGKPRPDEDLEMPTATPIATISPANRLFGSATLNAQRDGFNPDRVPSTYYMNATGEFARLRPLHKDGFALLRHQTRTVGIYTGDWDSTRTFTWNQQNNGNIVFRDLGNSAANIANAITALTQGATLTTAQVQQHNAAAAQQPHLDKAVAYVTDGSLAGCFVGGDQQITLNEYHPMSVVDASSGNSTNFHTGHVLLTAPTVAEFYDQNFPGMLVQLMQLGQSPQSIAVDLAPRGRSITVPIMSNVQYFPVKMFPTPEDQSALVRAMIMSFV</sequence>
<proteinExistence type="predicted"/>
<evidence type="ECO:0000313" key="3">
    <source>
        <dbReference type="Proteomes" id="UP000664779"/>
    </source>
</evidence>
<reference evidence="2" key="1">
    <citation type="submission" date="2021-03" db="EMBL/GenBank/DDBJ databases">
        <title>Roseibium sp. CAU 1637 isolated from Incheon.</title>
        <authorList>
            <person name="Kim W."/>
        </authorList>
    </citation>
    <scope>NUCLEOTIDE SEQUENCE</scope>
    <source>
        <strain evidence="2">CAU 1637</strain>
    </source>
</reference>
<name>A0A939EPG3_9HYPH</name>
<accession>A0A939EPG3</accession>